<reference evidence="1" key="1">
    <citation type="submission" date="2015-04" db="UniProtKB">
        <authorList>
            <consortium name="EnsemblPlants"/>
        </authorList>
    </citation>
    <scope>IDENTIFICATION</scope>
</reference>
<dbReference type="EnsemblPlants" id="OPUNC06G07360.1">
    <property type="protein sequence ID" value="OPUNC06G07360.1"/>
    <property type="gene ID" value="OPUNC06G07360"/>
</dbReference>
<dbReference type="AlphaFoldDB" id="A0A0E0L9F7"/>
<protein>
    <submittedName>
        <fullName evidence="1">Uncharacterized protein</fullName>
    </submittedName>
</protein>
<reference evidence="1" key="2">
    <citation type="submission" date="2018-05" db="EMBL/GenBank/DDBJ databases">
        <title>OpunRS2 (Oryza punctata Reference Sequence Version 2).</title>
        <authorList>
            <person name="Zhang J."/>
            <person name="Kudrna D."/>
            <person name="Lee S."/>
            <person name="Talag J."/>
            <person name="Welchert J."/>
            <person name="Wing R.A."/>
        </authorList>
    </citation>
    <scope>NUCLEOTIDE SEQUENCE [LARGE SCALE GENOMIC DNA]</scope>
</reference>
<accession>A0A0E0L9F7</accession>
<organism evidence="1">
    <name type="scientific">Oryza punctata</name>
    <name type="common">Red rice</name>
    <dbReference type="NCBI Taxonomy" id="4537"/>
    <lineage>
        <taxon>Eukaryota</taxon>
        <taxon>Viridiplantae</taxon>
        <taxon>Streptophyta</taxon>
        <taxon>Embryophyta</taxon>
        <taxon>Tracheophyta</taxon>
        <taxon>Spermatophyta</taxon>
        <taxon>Magnoliopsida</taxon>
        <taxon>Liliopsida</taxon>
        <taxon>Poales</taxon>
        <taxon>Poaceae</taxon>
        <taxon>BOP clade</taxon>
        <taxon>Oryzoideae</taxon>
        <taxon>Oryzeae</taxon>
        <taxon>Oryzinae</taxon>
        <taxon>Oryza</taxon>
    </lineage>
</organism>
<proteinExistence type="predicted"/>
<sequence length="119" mass="13653">MAAARKSVESGKHQPTQPWQIRQCTRLAFLYAATFRSRTVRVTCSYWGKFLYTWTRLVHEIRRNKVDGKTTYFVFMGYSKTMSKQNLTSAKIFERLGLEMEPTGKIVGESSSFQAVGSP</sequence>
<keyword evidence="2" id="KW-1185">Reference proteome</keyword>
<dbReference type="Proteomes" id="UP000026962">
    <property type="component" value="Chromosome 6"/>
</dbReference>
<dbReference type="HOGENOM" id="CLU_2065317_0_0_1"/>
<evidence type="ECO:0000313" key="1">
    <source>
        <dbReference type="EnsemblPlants" id="OPUNC06G07360.1"/>
    </source>
</evidence>
<dbReference type="Gramene" id="OPUNC06G07360.1">
    <property type="protein sequence ID" value="OPUNC06G07360.1"/>
    <property type="gene ID" value="OPUNC06G07360"/>
</dbReference>
<name>A0A0E0L9F7_ORYPU</name>
<evidence type="ECO:0000313" key="2">
    <source>
        <dbReference type="Proteomes" id="UP000026962"/>
    </source>
</evidence>